<accession>A0ABP7CYN6</accession>
<gene>
    <name evidence="1" type="ORF">GCM10022224_073380</name>
</gene>
<evidence type="ECO:0008006" key="3">
    <source>
        <dbReference type="Google" id="ProtNLM"/>
    </source>
</evidence>
<keyword evidence="2" id="KW-1185">Reference proteome</keyword>
<dbReference type="EMBL" id="BAAAZP010000149">
    <property type="protein sequence ID" value="GAA3696888.1"/>
    <property type="molecule type" value="Genomic_DNA"/>
</dbReference>
<sequence>MGMLFERRLREGIADGSITLAFRRWKRAQVTTGGHYRMGGGPMAEVLSVEVTSADDVTEEQARAAGYADRAALLADLDARGSDPIHRVELRLLDGPDPRDALAATADLTPGDVAALTRRLDRMGPWAVPALELIARRPGVRAGDLAPEVGQETIRFKANVRRLKALGLTISLDTGYRLSPRGEAYLTARLA</sequence>
<dbReference type="Proteomes" id="UP001500902">
    <property type="component" value="Unassembled WGS sequence"/>
</dbReference>
<evidence type="ECO:0000313" key="1">
    <source>
        <dbReference type="EMBL" id="GAA3696888.1"/>
    </source>
</evidence>
<protein>
    <recommendedName>
        <fullName evidence="3">ASCH domain-containing protein</fullName>
    </recommendedName>
</protein>
<proteinExistence type="predicted"/>
<comment type="caution">
    <text evidence="1">The sequence shown here is derived from an EMBL/GenBank/DDBJ whole genome shotgun (WGS) entry which is preliminary data.</text>
</comment>
<name>A0ABP7CYN6_9ACTN</name>
<reference evidence="2" key="1">
    <citation type="journal article" date="2019" name="Int. J. Syst. Evol. Microbiol.">
        <title>The Global Catalogue of Microorganisms (GCM) 10K type strain sequencing project: providing services to taxonomists for standard genome sequencing and annotation.</title>
        <authorList>
            <consortium name="The Broad Institute Genomics Platform"/>
            <consortium name="The Broad Institute Genome Sequencing Center for Infectious Disease"/>
            <person name="Wu L."/>
            <person name="Ma J."/>
        </authorList>
    </citation>
    <scope>NUCLEOTIDE SEQUENCE [LARGE SCALE GENOMIC DNA]</scope>
    <source>
        <strain evidence="2">JCM 16904</strain>
    </source>
</reference>
<organism evidence="1 2">
    <name type="scientific">Nonomuraea antimicrobica</name>
    <dbReference type="NCBI Taxonomy" id="561173"/>
    <lineage>
        <taxon>Bacteria</taxon>
        <taxon>Bacillati</taxon>
        <taxon>Actinomycetota</taxon>
        <taxon>Actinomycetes</taxon>
        <taxon>Streptosporangiales</taxon>
        <taxon>Streptosporangiaceae</taxon>
        <taxon>Nonomuraea</taxon>
    </lineage>
</organism>
<evidence type="ECO:0000313" key="2">
    <source>
        <dbReference type="Proteomes" id="UP001500902"/>
    </source>
</evidence>